<dbReference type="InterPro" id="IPR014729">
    <property type="entry name" value="Rossmann-like_a/b/a_fold"/>
</dbReference>
<proteinExistence type="inferred from homology"/>
<dbReference type="Proteomes" id="UP001596122">
    <property type="component" value="Unassembled WGS sequence"/>
</dbReference>
<name>A0ABW0GIX7_9MICO</name>
<gene>
    <name evidence="3" type="ORF">ACFPJ6_03660</name>
</gene>
<dbReference type="SUPFAM" id="SSF52402">
    <property type="entry name" value="Adenine nucleotide alpha hydrolases-like"/>
    <property type="match status" value="1"/>
</dbReference>
<dbReference type="CDD" id="cd00293">
    <property type="entry name" value="USP-like"/>
    <property type="match status" value="1"/>
</dbReference>
<dbReference type="InterPro" id="IPR006016">
    <property type="entry name" value="UspA"/>
</dbReference>
<reference evidence="4" key="1">
    <citation type="journal article" date="2019" name="Int. J. Syst. Evol. Microbiol.">
        <title>The Global Catalogue of Microorganisms (GCM) 10K type strain sequencing project: providing services to taxonomists for standard genome sequencing and annotation.</title>
        <authorList>
            <consortium name="The Broad Institute Genomics Platform"/>
            <consortium name="The Broad Institute Genome Sequencing Center for Infectious Disease"/>
            <person name="Wu L."/>
            <person name="Ma J."/>
        </authorList>
    </citation>
    <scope>NUCLEOTIDE SEQUENCE [LARGE SCALE GENOMIC DNA]</scope>
    <source>
        <strain evidence="4">CCUG 43114</strain>
    </source>
</reference>
<feature type="domain" description="UspA" evidence="2">
    <location>
        <begin position="3"/>
        <end position="144"/>
    </location>
</feature>
<dbReference type="Pfam" id="PF00582">
    <property type="entry name" value="Usp"/>
    <property type="match status" value="1"/>
</dbReference>
<dbReference type="InterPro" id="IPR006015">
    <property type="entry name" value="Universal_stress_UspA"/>
</dbReference>
<keyword evidence="4" id="KW-1185">Reference proteome</keyword>
<dbReference type="PANTHER" id="PTHR46268:SF6">
    <property type="entry name" value="UNIVERSAL STRESS PROTEIN UP12"/>
    <property type="match status" value="1"/>
</dbReference>
<comment type="caution">
    <text evidence="3">The sequence shown here is derived from an EMBL/GenBank/DDBJ whole genome shotgun (WGS) entry which is preliminary data.</text>
</comment>
<organism evidence="3 4">
    <name type="scientific">Aquipuribacter nitratireducens</name>
    <dbReference type="NCBI Taxonomy" id="650104"/>
    <lineage>
        <taxon>Bacteria</taxon>
        <taxon>Bacillati</taxon>
        <taxon>Actinomycetota</taxon>
        <taxon>Actinomycetes</taxon>
        <taxon>Micrococcales</taxon>
        <taxon>Intrasporangiaceae</taxon>
        <taxon>Aquipuribacter</taxon>
    </lineage>
</organism>
<accession>A0ABW0GIX7</accession>
<evidence type="ECO:0000313" key="3">
    <source>
        <dbReference type="EMBL" id="MFC5379883.1"/>
    </source>
</evidence>
<evidence type="ECO:0000313" key="4">
    <source>
        <dbReference type="Proteomes" id="UP001596122"/>
    </source>
</evidence>
<dbReference type="Gene3D" id="3.40.50.620">
    <property type="entry name" value="HUPs"/>
    <property type="match status" value="1"/>
</dbReference>
<protein>
    <submittedName>
        <fullName evidence="3">Universal stress protein</fullName>
    </submittedName>
</protein>
<sequence length="151" mass="15553">MEYRTVVVGYDGSDDAERAVDAAADEVSEGGTVHVVTAFVPSPVGDVLLPTELVGAGPVAGDPHGVEAARQRVALKRLRRQGVACEGHLVPDGAAAAILDVARREHADLVVVGGRGRGGSRRFVRGSVAARVASHAPVSVLVVHEPRAEGD</sequence>
<dbReference type="PANTHER" id="PTHR46268">
    <property type="entry name" value="STRESS RESPONSE PROTEIN NHAX"/>
    <property type="match status" value="1"/>
</dbReference>
<evidence type="ECO:0000256" key="1">
    <source>
        <dbReference type="ARBA" id="ARBA00008791"/>
    </source>
</evidence>
<dbReference type="EMBL" id="JBHSLD010000004">
    <property type="protein sequence ID" value="MFC5379883.1"/>
    <property type="molecule type" value="Genomic_DNA"/>
</dbReference>
<dbReference type="PRINTS" id="PR01438">
    <property type="entry name" value="UNVRSLSTRESS"/>
</dbReference>
<comment type="similarity">
    <text evidence="1">Belongs to the universal stress protein A family.</text>
</comment>
<dbReference type="RefSeq" id="WP_340269106.1">
    <property type="nucleotide sequence ID" value="NZ_JBBEOG010000003.1"/>
</dbReference>
<evidence type="ECO:0000259" key="2">
    <source>
        <dbReference type="Pfam" id="PF00582"/>
    </source>
</evidence>